<feature type="region of interest" description="Disordered" evidence="4">
    <location>
        <begin position="592"/>
        <end position="616"/>
    </location>
</feature>
<dbReference type="GO" id="GO:0008270">
    <property type="term" value="F:zinc ion binding"/>
    <property type="evidence" value="ECO:0007669"/>
    <property type="project" value="UniProtKB-KW"/>
</dbReference>
<proteinExistence type="evidence at transcript level"/>
<reference evidence="7" key="1">
    <citation type="submission" date="2020-04" db="EMBL/GenBank/DDBJ databases">
        <authorList>
            <person name="Neveu A P."/>
        </authorList>
    </citation>
    <scope>NUCLEOTIDE SEQUENCE</scope>
    <source>
        <tissue evidence="7">Whole embryo</tissue>
    </source>
</reference>
<feature type="region of interest" description="Disordered" evidence="4">
    <location>
        <begin position="341"/>
        <end position="457"/>
    </location>
</feature>
<evidence type="ECO:0000256" key="3">
    <source>
        <dbReference type="ARBA" id="ARBA00022833"/>
    </source>
</evidence>
<feature type="compositionally biased region" description="Polar residues" evidence="4">
    <location>
        <begin position="391"/>
        <end position="409"/>
    </location>
</feature>
<evidence type="ECO:0000259" key="5">
    <source>
        <dbReference type="PROSITE" id="PS50812"/>
    </source>
</evidence>
<evidence type="ECO:0000256" key="2">
    <source>
        <dbReference type="ARBA" id="ARBA00022771"/>
    </source>
</evidence>
<gene>
    <name evidence="7" type="primary">Zcwpw1</name>
</gene>
<keyword evidence="3" id="KW-0862">Zinc</keyword>
<evidence type="ECO:0000256" key="1">
    <source>
        <dbReference type="ARBA" id="ARBA00022723"/>
    </source>
</evidence>
<accession>A0A6F9DYF0</accession>
<dbReference type="PANTHER" id="PTHR15999">
    <property type="entry name" value="ZINC FINGER CW-TYPE PWWP DOMAIN PROTEIN 1"/>
    <property type="match status" value="1"/>
</dbReference>
<evidence type="ECO:0000313" key="7">
    <source>
        <dbReference type="EMBL" id="CAB3267895.1"/>
    </source>
</evidence>
<dbReference type="PROSITE" id="PS51050">
    <property type="entry name" value="ZF_CW"/>
    <property type="match status" value="1"/>
</dbReference>
<dbReference type="CDD" id="cd20145">
    <property type="entry name" value="PWWP_ZCWPW1"/>
    <property type="match status" value="1"/>
</dbReference>
<dbReference type="Gene3D" id="2.30.30.140">
    <property type="match status" value="1"/>
</dbReference>
<dbReference type="AlphaFoldDB" id="A0A6F9DYF0"/>
<keyword evidence="2" id="KW-0863">Zinc-finger</keyword>
<protein>
    <submittedName>
        <fullName evidence="7">Zinc finger CW-type PWWP domain protein 1-like</fullName>
    </submittedName>
</protein>
<feature type="compositionally biased region" description="Polar residues" evidence="4">
    <location>
        <begin position="1"/>
        <end position="15"/>
    </location>
</feature>
<feature type="compositionally biased region" description="Basic and acidic residues" evidence="4">
    <location>
        <begin position="16"/>
        <end position="28"/>
    </location>
</feature>
<evidence type="ECO:0000256" key="4">
    <source>
        <dbReference type="SAM" id="MobiDB-lite"/>
    </source>
</evidence>
<feature type="compositionally biased region" description="Low complexity" evidence="4">
    <location>
        <begin position="562"/>
        <end position="579"/>
    </location>
</feature>
<feature type="compositionally biased region" description="Polar residues" evidence="4">
    <location>
        <begin position="84"/>
        <end position="93"/>
    </location>
</feature>
<dbReference type="InterPro" id="IPR042778">
    <property type="entry name" value="ZCWPW1/ZCWPW2"/>
</dbReference>
<dbReference type="PANTHER" id="PTHR15999:SF2">
    <property type="entry name" value="ZINC FINGER CW-TYPE PWWP DOMAIN PROTEIN 1"/>
    <property type="match status" value="1"/>
</dbReference>
<dbReference type="Gene3D" id="3.30.40.100">
    <property type="match status" value="1"/>
</dbReference>
<keyword evidence="1" id="KW-0479">Metal-binding</keyword>
<feature type="compositionally biased region" description="Basic and acidic residues" evidence="4">
    <location>
        <begin position="419"/>
        <end position="437"/>
    </location>
</feature>
<feature type="compositionally biased region" description="Basic residues" evidence="4">
    <location>
        <begin position="342"/>
        <end position="359"/>
    </location>
</feature>
<sequence>MKPSFQSKFNPQSQSHETKSTKKTDMEKNVGLSDEQYDDLFASVLSRSAAGNITNKEHCPTETLEGYAERIQNLSPLTVQAVNEVTPNTSPPEENNKPPKQHLLKPTKEKKTKTDNSFHKRKSLEYKSSRNKGQLSENRKHKSGPDCPKKKYLMMGVWVQCGAKDCLKWRFLPNCVDPSSLPEYWTCALNTDTEQNSCSAPEIDWTSCMSHSDDHFIYSEYNAGSIVWAKMPGYPPWPAMVDSDPDYNMFYEYDGQGNVLRYHVVFLDDNVSRAWIPSRFVESYIKNPFKLKDQTKEYREELKVAVSVADAAIQMSIEERLQKYGFEKRFDWKSGKNDWTSRRFKKSKSHHRKSSKSIKRCPSPEKDHVVPQVSPDQCKSDDNCQADEVPNQGTNDYWDSTNDEFNPSKSTHKTTKHFGNKEFKSSDLMTSKDKKGNDMSIDIKPNKSTSVPVPQPRKKPCFVAPSRMATQQSQKCVTNKDDKPLKGSQDKHLACLVVEEKLKLNSEIFTMELDTPTKNEEHLISIENPPSPILCGSDKDPSGVESDGDEPIDLSLKCGSQNSLSANEKSSKSSNISGKDFWVEQSPEKIKGKKIDDPFLGGNLDELNSNEEDERSGLMDEWEDCKLQQLDEWMPAITD</sequence>
<organism evidence="7">
    <name type="scientific">Phallusia mammillata</name>
    <dbReference type="NCBI Taxonomy" id="59560"/>
    <lineage>
        <taxon>Eukaryota</taxon>
        <taxon>Metazoa</taxon>
        <taxon>Chordata</taxon>
        <taxon>Tunicata</taxon>
        <taxon>Ascidiacea</taxon>
        <taxon>Phlebobranchia</taxon>
        <taxon>Ascidiidae</taxon>
        <taxon>Phallusia</taxon>
    </lineage>
</organism>
<dbReference type="InterPro" id="IPR000313">
    <property type="entry name" value="PWWP_dom"/>
</dbReference>
<dbReference type="SUPFAM" id="SSF63748">
    <property type="entry name" value="Tudor/PWWP/MBT"/>
    <property type="match status" value="1"/>
</dbReference>
<evidence type="ECO:0000259" key="6">
    <source>
        <dbReference type="PROSITE" id="PS51050"/>
    </source>
</evidence>
<feature type="region of interest" description="Disordered" evidence="4">
    <location>
        <begin position="84"/>
        <end position="146"/>
    </location>
</feature>
<dbReference type="GO" id="GO:0005634">
    <property type="term" value="C:nucleus"/>
    <property type="evidence" value="ECO:0007669"/>
    <property type="project" value="TreeGrafter"/>
</dbReference>
<feature type="region of interest" description="Disordered" evidence="4">
    <location>
        <begin position="526"/>
        <end position="580"/>
    </location>
</feature>
<dbReference type="EMBL" id="LR792033">
    <property type="protein sequence ID" value="CAB3267895.1"/>
    <property type="molecule type" value="mRNA"/>
</dbReference>
<feature type="compositionally biased region" description="Basic and acidic residues" evidence="4">
    <location>
        <begin position="106"/>
        <end position="128"/>
    </location>
</feature>
<dbReference type="SMART" id="SM00293">
    <property type="entry name" value="PWWP"/>
    <property type="match status" value="1"/>
</dbReference>
<name>A0A6F9DYF0_9ASCI</name>
<dbReference type="PROSITE" id="PS50812">
    <property type="entry name" value="PWWP"/>
    <property type="match status" value="1"/>
</dbReference>
<dbReference type="InterPro" id="IPR011124">
    <property type="entry name" value="Znf_CW"/>
</dbReference>
<dbReference type="Pfam" id="PF07496">
    <property type="entry name" value="zf-CW"/>
    <property type="match status" value="1"/>
</dbReference>
<feature type="region of interest" description="Disordered" evidence="4">
    <location>
        <begin position="1"/>
        <end position="31"/>
    </location>
</feature>
<dbReference type="Pfam" id="PF00855">
    <property type="entry name" value="PWWP"/>
    <property type="match status" value="1"/>
</dbReference>
<feature type="domain" description="CW-type" evidence="6">
    <location>
        <begin position="152"/>
        <end position="206"/>
    </location>
</feature>
<feature type="domain" description="PWWP" evidence="5">
    <location>
        <begin position="223"/>
        <end position="287"/>
    </location>
</feature>